<dbReference type="RefSeq" id="WP_231331963.1">
    <property type="nucleotide sequence ID" value="NZ_CP059572.1"/>
</dbReference>
<evidence type="ECO:0000259" key="2">
    <source>
        <dbReference type="Pfam" id="PF19054"/>
    </source>
</evidence>
<feature type="region of interest" description="Disordered" evidence="1">
    <location>
        <begin position="138"/>
        <end position="167"/>
    </location>
</feature>
<organism evidence="3 4">
    <name type="scientific">Actinomadura graeca</name>
    <dbReference type="NCBI Taxonomy" id="2750812"/>
    <lineage>
        <taxon>Bacteria</taxon>
        <taxon>Bacillati</taxon>
        <taxon>Actinomycetota</taxon>
        <taxon>Actinomycetes</taxon>
        <taxon>Streptosporangiales</taxon>
        <taxon>Thermomonosporaceae</taxon>
        <taxon>Actinomadura</taxon>
    </lineage>
</organism>
<evidence type="ECO:0000256" key="1">
    <source>
        <dbReference type="SAM" id="MobiDB-lite"/>
    </source>
</evidence>
<keyword evidence="4" id="KW-1185">Reference proteome</keyword>
<name>A0ABX8R6A2_9ACTN</name>
<reference evidence="3" key="1">
    <citation type="submission" date="2020-07" db="EMBL/GenBank/DDBJ databases">
        <authorList>
            <person name="Tarantini F.S."/>
            <person name="Hong K.W."/>
            <person name="Chan K.G."/>
        </authorList>
    </citation>
    <scope>NUCLEOTIDE SEQUENCE</scope>
    <source>
        <strain evidence="3">32-07</strain>
    </source>
</reference>
<evidence type="ECO:0000313" key="3">
    <source>
        <dbReference type="EMBL" id="QXJ25779.1"/>
    </source>
</evidence>
<evidence type="ECO:0000313" key="4">
    <source>
        <dbReference type="Proteomes" id="UP001049518"/>
    </source>
</evidence>
<protein>
    <recommendedName>
        <fullName evidence="2">DUF5753 domain-containing protein</fullName>
    </recommendedName>
</protein>
<dbReference type="Proteomes" id="UP001049518">
    <property type="component" value="Chromosome"/>
</dbReference>
<proteinExistence type="predicted"/>
<sequence>MTCFKQRDCHYVRWHRRAAAEIERNTDMAKDDRVKLRYAVVTLLQRDHRKADEPTFIYIEQVSADMADAGVMVDGVKIERVARSTANDLLREVHSSRPRWKLVLRMWAVLHHIADQHQLDTRALSTLAELRRCYHQPARPRADDGQPDQPEQPATSASAHIRRPCSTAPHPLHGACRSLEPTPVRVGDQPGEGSGCGTDLLDPLTIGLEYPIPGGARGAARRLLARARQRGSDAWWRDYRHVVPKWFGPHLTLEAEVSLLRIYAPRRIPGLLQTPDYARHVITEDLPASCADDLAHRIELRRLRQQVLRRPDPPTYWAIINRRALFPDAVPPAVRRGQLRHLITMASFPHVTLQLIDGTRAEEVVSSGPFTLMRFPEAGVGDIVYLENDAYGFFGDDKEAVASYSLLFNQLAVKAQKPDVSVSILLEMLDQLTS</sequence>
<dbReference type="EMBL" id="CP059572">
    <property type="protein sequence ID" value="QXJ25779.1"/>
    <property type="molecule type" value="Genomic_DNA"/>
</dbReference>
<gene>
    <name evidence="3" type="ORF">AGRA3207_007329</name>
</gene>
<dbReference type="Pfam" id="PF19054">
    <property type="entry name" value="DUF5753"/>
    <property type="match status" value="1"/>
</dbReference>
<dbReference type="InterPro" id="IPR043917">
    <property type="entry name" value="DUF5753"/>
</dbReference>
<accession>A0ABX8R6A2</accession>
<feature type="domain" description="DUF5753" evidence="2">
    <location>
        <begin position="250"/>
        <end position="425"/>
    </location>
</feature>